<dbReference type="AlphaFoldDB" id="A0A1Z4JIN2"/>
<protein>
    <recommendedName>
        <fullName evidence="3">Glycerate kinase</fullName>
    </recommendedName>
</protein>
<dbReference type="InterPro" id="IPR027417">
    <property type="entry name" value="P-loop_NTPase"/>
</dbReference>
<name>A0A1Z4JIN2_LEPBY</name>
<gene>
    <name evidence="1" type="ORF">NIES2135_34100</name>
</gene>
<evidence type="ECO:0000313" key="1">
    <source>
        <dbReference type="EMBL" id="BAY56576.1"/>
    </source>
</evidence>
<reference evidence="1 2" key="1">
    <citation type="submission" date="2017-06" db="EMBL/GenBank/DDBJ databases">
        <title>Genome sequencing of cyanobaciteial culture collection at National Institute for Environmental Studies (NIES).</title>
        <authorList>
            <person name="Hirose Y."/>
            <person name="Shimura Y."/>
            <person name="Fujisawa T."/>
            <person name="Nakamura Y."/>
            <person name="Kawachi M."/>
        </authorList>
    </citation>
    <scope>NUCLEOTIDE SEQUENCE [LARGE SCALE GENOMIC DNA]</scope>
    <source>
        <strain evidence="1 2">NIES-2135</strain>
    </source>
</reference>
<dbReference type="EMBL" id="AP018203">
    <property type="protein sequence ID" value="BAY56576.1"/>
    <property type="molecule type" value="Genomic_DNA"/>
</dbReference>
<dbReference type="Gene3D" id="3.40.50.300">
    <property type="entry name" value="P-loop containing nucleotide triphosphate hydrolases"/>
    <property type="match status" value="1"/>
</dbReference>
<dbReference type="Proteomes" id="UP000217895">
    <property type="component" value="Chromosome"/>
</dbReference>
<sequence length="295" mass="33933">MDIDYESERNRSEFLKIHEAAIVELCNELEIVPDPDTIKKIWVPLAFQIAHWRNAQSRVLIQAFLGGQGTGKTTLTKVLALLLNKLGYSTVSWSLDDLYSPYVDRVRLRTRDPRMIRRGPPGTHDVQLGIEVLQQFQRGEFPISLPRFDKSAHGGEGDRSEPELITQADIILFEGWFVGVRPIVSEFEIVADQQFAQAMNQQLQSYVPLWELLDRFVILYVPEYQLSKQWRKEAEHKMIAQGKAGMSDAEIDEFVEYFWQALHPELFIPPLLKQADLVLEIGEGHSVRSINYPID</sequence>
<evidence type="ECO:0008006" key="3">
    <source>
        <dbReference type="Google" id="ProtNLM"/>
    </source>
</evidence>
<evidence type="ECO:0000313" key="2">
    <source>
        <dbReference type="Proteomes" id="UP000217895"/>
    </source>
</evidence>
<keyword evidence="2" id="KW-1185">Reference proteome</keyword>
<proteinExistence type="predicted"/>
<organism evidence="1 2">
    <name type="scientific">Leptolyngbya boryana NIES-2135</name>
    <dbReference type="NCBI Taxonomy" id="1973484"/>
    <lineage>
        <taxon>Bacteria</taxon>
        <taxon>Bacillati</taxon>
        <taxon>Cyanobacteriota</taxon>
        <taxon>Cyanophyceae</taxon>
        <taxon>Leptolyngbyales</taxon>
        <taxon>Leptolyngbyaceae</taxon>
        <taxon>Leptolyngbya group</taxon>
        <taxon>Leptolyngbya</taxon>
    </lineage>
</organism>
<accession>A0A1Z4JIN2</accession>
<dbReference type="SUPFAM" id="SSF52540">
    <property type="entry name" value="P-loop containing nucleoside triphosphate hydrolases"/>
    <property type="match status" value="1"/>
</dbReference>